<dbReference type="CDD" id="cd11529">
    <property type="entry name" value="NTP-PPase_MazG_Cterm"/>
    <property type="match status" value="1"/>
</dbReference>
<name>A0A8G2EX96_9PROT</name>
<dbReference type="NCBIfam" id="NF007113">
    <property type="entry name" value="PRK09562.1"/>
    <property type="match status" value="1"/>
</dbReference>
<comment type="similarity">
    <text evidence="2">Belongs to the nucleoside triphosphate pyrophosphohydrolase family.</text>
</comment>
<gene>
    <name evidence="6" type="ORF">SAMN05660686_00340</name>
</gene>
<evidence type="ECO:0000256" key="4">
    <source>
        <dbReference type="ARBA" id="ARBA00074799"/>
    </source>
</evidence>
<dbReference type="InterPro" id="IPR011551">
    <property type="entry name" value="NTP_PyrPHydrolase_MazG"/>
</dbReference>
<dbReference type="SUPFAM" id="SSF101386">
    <property type="entry name" value="all-alpha NTP pyrophosphatases"/>
    <property type="match status" value="2"/>
</dbReference>
<dbReference type="GO" id="GO:0046076">
    <property type="term" value="P:dTTP catabolic process"/>
    <property type="evidence" value="ECO:0007669"/>
    <property type="project" value="TreeGrafter"/>
</dbReference>
<evidence type="ECO:0000256" key="3">
    <source>
        <dbReference type="ARBA" id="ARBA00066372"/>
    </source>
</evidence>
<accession>A0A8G2EX96</accession>
<dbReference type="GO" id="GO:0047693">
    <property type="term" value="F:ATP diphosphatase activity"/>
    <property type="evidence" value="ECO:0007669"/>
    <property type="project" value="UniProtKB-EC"/>
</dbReference>
<dbReference type="GO" id="GO:0046081">
    <property type="term" value="P:dUTP catabolic process"/>
    <property type="evidence" value="ECO:0007669"/>
    <property type="project" value="TreeGrafter"/>
</dbReference>
<dbReference type="InterPro" id="IPR004518">
    <property type="entry name" value="MazG-like_dom"/>
</dbReference>
<evidence type="ECO:0000313" key="7">
    <source>
        <dbReference type="Proteomes" id="UP000198615"/>
    </source>
</evidence>
<dbReference type="GO" id="GO:0006950">
    <property type="term" value="P:response to stress"/>
    <property type="evidence" value="ECO:0007669"/>
    <property type="project" value="UniProtKB-ARBA"/>
</dbReference>
<dbReference type="Gene3D" id="1.10.287.1080">
    <property type="entry name" value="MazG-like"/>
    <property type="match status" value="2"/>
</dbReference>
<evidence type="ECO:0000259" key="5">
    <source>
        <dbReference type="Pfam" id="PF03819"/>
    </source>
</evidence>
<keyword evidence="7" id="KW-1185">Reference proteome</keyword>
<dbReference type="Proteomes" id="UP000198615">
    <property type="component" value="Unassembled WGS sequence"/>
</dbReference>
<dbReference type="FunFam" id="1.10.287.1080:FF:000003">
    <property type="entry name" value="Nucleoside triphosphate pyrophosphohydrolase"/>
    <property type="match status" value="1"/>
</dbReference>
<dbReference type="AlphaFoldDB" id="A0A8G2EX96"/>
<sequence length="299" mass="33097">MTDSAPTPDPAPDLSEELSDALAALPDEPAIARLIAVMAKLRDPDGGCPWDLEQNFETIAPYTIEEAYEVAEAITLGDMASLRDELGDLLLQVVYHAQMARELAPQDGAFDFEDVARGIADKMIRRHPHVFAGASVEDAKAQTDAWEKQKAVERAAKAAAENRTVSVLDGVSSALPALMRSLKLQNRAVRAGFDWPDIDGVFDKIDEELGELRAEVTGADSDDPARIEDEVGDLLFTVVNLARRLDIDPETALRRCNAKFERRFRFMEDGLAAEGTPIQSVGLDEMERHWQRAKQREKR</sequence>
<comment type="caution">
    <text evidence="6">The sequence shown here is derived from an EMBL/GenBank/DDBJ whole genome shotgun (WGS) entry which is preliminary data.</text>
</comment>
<feature type="domain" description="NTP pyrophosphohydrolase MazG-like" evidence="5">
    <location>
        <begin position="205"/>
        <end position="263"/>
    </location>
</feature>
<dbReference type="NCBIfam" id="TIGR00444">
    <property type="entry name" value="mazG"/>
    <property type="match status" value="1"/>
</dbReference>
<dbReference type="GO" id="GO:0046061">
    <property type="term" value="P:dATP catabolic process"/>
    <property type="evidence" value="ECO:0007669"/>
    <property type="project" value="TreeGrafter"/>
</dbReference>
<dbReference type="CDD" id="cd11528">
    <property type="entry name" value="NTP-PPase_MazG_Nterm"/>
    <property type="match status" value="1"/>
</dbReference>
<dbReference type="InterPro" id="IPR048015">
    <property type="entry name" value="NTP-PPase_MazG-like_N"/>
</dbReference>
<dbReference type="PANTHER" id="PTHR30522:SF0">
    <property type="entry name" value="NUCLEOSIDE TRIPHOSPHATE PYROPHOSPHOHYDROLASE"/>
    <property type="match status" value="1"/>
</dbReference>
<dbReference type="RefSeq" id="WP_175474059.1">
    <property type="nucleotide sequence ID" value="NZ_FNBW01000001.1"/>
</dbReference>
<dbReference type="GO" id="GO:0046052">
    <property type="term" value="P:UTP catabolic process"/>
    <property type="evidence" value="ECO:0007669"/>
    <property type="project" value="TreeGrafter"/>
</dbReference>
<reference evidence="6 7" key="1">
    <citation type="submission" date="2016-10" db="EMBL/GenBank/DDBJ databases">
        <authorList>
            <person name="Varghese N."/>
            <person name="Submissions S."/>
        </authorList>
    </citation>
    <scope>NUCLEOTIDE SEQUENCE [LARGE SCALE GENOMIC DNA]</scope>
    <source>
        <strain evidence="6 7">DSM 18839</strain>
    </source>
</reference>
<dbReference type="EMBL" id="FNBW01000001">
    <property type="protein sequence ID" value="SDF12106.1"/>
    <property type="molecule type" value="Genomic_DNA"/>
</dbReference>
<dbReference type="PANTHER" id="PTHR30522">
    <property type="entry name" value="NUCLEOSIDE TRIPHOSPHATE PYROPHOSPHOHYDROLASE"/>
    <property type="match status" value="1"/>
</dbReference>
<dbReference type="InterPro" id="IPR048011">
    <property type="entry name" value="NTP-PPase_MazG-like_C"/>
</dbReference>
<evidence type="ECO:0000313" key="6">
    <source>
        <dbReference type="EMBL" id="SDF12106.1"/>
    </source>
</evidence>
<dbReference type="GO" id="GO:0046047">
    <property type="term" value="P:TTP catabolic process"/>
    <property type="evidence" value="ECO:0007669"/>
    <property type="project" value="TreeGrafter"/>
</dbReference>
<organism evidence="6 7">
    <name type="scientific">Thalassobaculum litoreum DSM 18839</name>
    <dbReference type="NCBI Taxonomy" id="1123362"/>
    <lineage>
        <taxon>Bacteria</taxon>
        <taxon>Pseudomonadati</taxon>
        <taxon>Pseudomonadota</taxon>
        <taxon>Alphaproteobacteria</taxon>
        <taxon>Rhodospirillales</taxon>
        <taxon>Thalassobaculaceae</taxon>
        <taxon>Thalassobaculum</taxon>
    </lineage>
</organism>
<proteinExistence type="inferred from homology"/>
<comment type="catalytic activity">
    <reaction evidence="1">
        <text>ATP + H2O = AMP + diphosphate + H(+)</text>
        <dbReference type="Rhea" id="RHEA:14245"/>
        <dbReference type="ChEBI" id="CHEBI:15377"/>
        <dbReference type="ChEBI" id="CHEBI:15378"/>
        <dbReference type="ChEBI" id="CHEBI:30616"/>
        <dbReference type="ChEBI" id="CHEBI:33019"/>
        <dbReference type="ChEBI" id="CHEBI:456215"/>
        <dbReference type="EC" id="3.6.1.8"/>
    </reaction>
</comment>
<dbReference type="GO" id="GO:0006203">
    <property type="term" value="P:dGTP catabolic process"/>
    <property type="evidence" value="ECO:0007669"/>
    <property type="project" value="TreeGrafter"/>
</dbReference>
<protein>
    <recommendedName>
        <fullName evidence="4">Nucleoside triphosphate pyrophosphohydrolase</fullName>
        <ecNumber evidence="3">3.6.1.8</ecNumber>
    </recommendedName>
</protein>
<dbReference type="EC" id="3.6.1.8" evidence="3"/>
<feature type="domain" description="NTP pyrophosphohydrolase MazG-like" evidence="5">
    <location>
        <begin position="54"/>
        <end position="131"/>
    </location>
</feature>
<dbReference type="Pfam" id="PF03819">
    <property type="entry name" value="MazG"/>
    <property type="match status" value="2"/>
</dbReference>
<evidence type="ECO:0000256" key="1">
    <source>
        <dbReference type="ARBA" id="ARBA00052141"/>
    </source>
</evidence>
<evidence type="ECO:0000256" key="2">
    <source>
        <dbReference type="ARBA" id="ARBA00061115"/>
    </source>
</evidence>
<dbReference type="FunFam" id="1.10.287.1080:FF:000001">
    <property type="entry name" value="Nucleoside triphosphate pyrophosphohydrolase"/>
    <property type="match status" value="1"/>
</dbReference>